<sequence>MNPSEDLRLPQHLALIQSGFERGQYRQVLEQIRQAQSRYPQSGKLRLWQALAQEALGQTQEAILLAQTLVRNPDPEVAQQARYILGIWQAPRLRRPPEWLSEIPDLSHLEDAEPPEHRLAYRRPQPKHSRSNPAAQATDASNPSGADRFDTKLIWVLIGILSALLAVLARLP</sequence>
<dbReference type="Proteomes" id="UP000830835">
    <property type="component" value="Unassembled WGS sequence"/>
</dbReference>
<dbReference type="Gene3D" id="1.25.40.10">
    <property type="entry name" value="Tetratricopeptide repeat domain"/>
    <property type="match status" value="1"/>
</dbReference>
<dbReference type="InterPro" id="IPR011990">
    <property type="entry name" value="TPR-like_helical_dom_sf"/>
</dbReference>
<evidence type="ECO:0000256" key="1">
    <source>
        <dbReference type="SAM" id="MobiDB-lite"/>
    </source>
</evidence>
<organism evidence="3 4">
    <name type="scientific">Thermostichus vulcanus str. 'Rupite'</name>
    <dbReference type="NCBI Taxonomy" id="2813851"/>
    <lineage>
        <taxon>Bacteria</taxon>
        <taxon>Bacillati</taxon>
        <taxon>Cyanobacteriota</taxon>
        <taxon>Cyanophyceae</taxon>
        <taxon>Thermostichales</taxon>
        <taxon>Thermostichaceae</taxon>
        <taxon>Thermostichus</taxon>
    </lineage>
</organism>
<keyword evidence="4" id="KW-1185">Reference proteome</keyword>
<feature type="region of interest" description="Disordered" evidence="1">
    <location>
        <begin position="122"/>
        <end position="144"/>
    </location>
</feature>
<keyword evidence="2" id="KW-1133">Transmembrane helix</keyword>
<accession>A0ABT0CDP3</accession>
<feature type="compositionally biased region" description="Polar residues" evidence="1">
    <location>
        <begin position="131"/>
        <end position="144"/>
    </location>
</feature>
<name>A0ABT0CDP3_THEVL</name>
<evidence type="ECO:0000313" key="3">
    <source>
        <dbReference type="EMBL" id="MCJ2543904.1"/>
    </source>
</evidence>
<evidence type="ECO:0000256" key="2">
    <source>
        <dbReference type="SAM" id="Phobius"/>
    </source>
</evidence>
<protein>
    <recommendedName>
        <fullName evidence="5">Tetratricopeptide repeat protein</fullName>
    </recommendedName>
</protein>
<gene>
    <name evidence="3" type="ORF">JX360_13500</name>
</gene>
<keyword evidence="2" id="KW-0472">Membrane</keyword>
<dbReference type="EMBL" id="JAFIRA010000040">
    <property type="protein sequence ID" value="MCJ2543904.1"/>
    <property type="molecule type" value="Genomic_DNA"/>
</dbReference>
<proteinExistence type="predicted"/>
<keyword evidence="2" id="KW-0812">Transmembrane</keyword>
<feature type="transmembrane region" description="Helical" evidence="2">
    <location>
        <begin position="153"/>
        <end position="171"/>
    </location>
</feature>
<dbReference type="SUPFAM" id="SSF48452">
    <property type="entry name" value="TPR-like"/>
    <property type="match status" value="1"/>
</dbReference>
<comment type="caution">
    <text evidence="3">The sequence shown here is derived from an EMBL/GenBank/DDBJ whole genome shotgun (WGS) entry which is preliminary data.</text>
</comment>
<evidence type="ECO:0000313" key="4">
    <source>
        <dbReference type="Proteomes" id="UP000830835"/>
    </source>
</evidence>
<reference evidence="3" key="1">
    <citation type="submission" date="2021-02" db="EMBL/GenBank/DDBJ databases">
        <title>The CRISPR/cas machinery reduction and long-range gene transfer in the hot spring cyanobacterium Synechococcus.</title>
        <authorList>
            <person name="Dvorak P."/>
            <person name="Jahodarova E."/>
            <person name="Hasler P."/>
            <person name="Poulickova A."/>
        </authorList>
    </citation>
    <scope>NUCLEOTIDE SEQUENCE</scope>
    <source>
        <strain evidence="3">Rupite</strain>
    </source>
</reference>
<evidence type="ECO:0008006" key="5">
    <source>
        <dbReference type="Google" id="ProtNLM"/>
    </source>
</evidence>